<reference evidence="14" key="1">
    <citation type="submission" date="2017-02" db="EMBL/GenBank/DDBJ databases">
        <authorList>
            <person name="Varghese N."/>
            <person name="Submissions S."/>
        </authorList>
    </citation>
    <scope>NUCLEOTIDE SEQUENCE [LARGE SCALE GENOMIC DNA]</scope>
    <source>
        <strain evidence="14">DSM 3072</strain>
    </source>
</reference>
<evidence type="ECO:0000313" key="13">
    <source>
        <dbReference type="EMBL" id="SKA69319.1"/>
    </source>
</evidence>
<evidence type="ECO:0000313" key="14">
    <source>
        <dbReference type="Proteomes" id="UP000242432"/>
    </source>
</evidence>
<keyword evidence="6 11" id="KW-0479">Metal-binding</keyword>
<keyword evidence="14" id="KW-1185">Reference proteome</keyword>
<proteinExistence type="inferred from homology"/>
<protein>
    <recommendedName>
        <fullName evidence="3 11">FAD:protein FMN transferase</fullName>
        <ecNumber evidence="2 11">2.7.1.180</ecNumber>
    </recommendedName>
    <alternativeName>
        <fullName evidence="9 11">Flavin transferase</fullName>
    </alternativeName>
</protein>
<keyword evidence="7 11" id="KW-0274">FAD</keyword>
<evidence type="ECO:0000256" key="7">
    <source>
        <dbReference type="ARBA" id="ARBA00022827"/>
    </source>
</evidence>
<evidence type="ECO:0000256" key="3">
    <source>
        <dbReference type="ARBA" id="ARBA00016337"/>
    </source>
</evidence>
<feature type="binding site" evidence="12">
    <location>
        <position position="327"/>
    </location>
    <ligand>
        <name>Mg(2+)</name>
        <dbReference type="ChEBI" id="CHEBI:18420"/>
    </ligand>
</feature>
<evidence type="ECO:0000256" key="9">
    <source>
        <dbReference type="ARBA" id="ARBA00031306"/>
    </source>
</evidence>
<evidence type="ECO:0000256" key="11">
    <source>
        <dbReference type="PIRNR" id="PIRNR006268"/>
    </source>
</evidence>
<dbReference type="PANTHER" id="PTHR30040">
    <property type="entry name" value="THIAMINE BIOSYNTHESIS LIPOPROTEIN APBE"/>
    <property type="match status" value="1"/>
</dbReference>
<feature type="binding site" evidence="12">
    <location>
        <position position="211"/>
    </location>
    <ligand>
        <name>Mg(2+)</name>
        <dbReference type="ChEBI" id="CHEBI:18420"/>
    </ligand>
</feature>
<name>A0A1T4VWN8_9GAMM</name>
<evidence type="ECO:0000256" key="2">
    <source>
        <dbReference type="ARBA" id="ARBA00011955"/>
    </source>
</evidence>
<dbReference type="EC" id="2.7.1.180" evidence="2 11"/>
<sequence length="390" mass="42879">MNIIRILVVIAMFSVLLAFFADSQNKELQKSANVIQKPLEQMTSTKVHGKTMGTFYSINVVGGFSGGEKALSELAENAFIKICKEISTFDSNAELARFNAFKSTEPFEISNELAKILVKTVYQCKRIDGGIDITVGPLVNLWGFGVEKANSNVSDKDANDMISRIYEVVPSKEQIEETLKYVGLDKFELKIQDNKNYLIKKNPNVKLDLATVGEGLGADAIASELMIRGYKNYMVNVAGASRSSGVNAKGEYWKLGIVDPNSSYSKASATVCSLGRAFATSGTYMNFFKDKVTGKAYSHVINPKNGYPVSHNTQSVTVVSNSAFESDALATALLVLGADKALEWGEKNHYAVATIEYKDGKNIFRNTSDFERHLRCGPNKKQTLLSKIFE</sequence>
<comment type="catalytic activity">
    <reaction evidence="10 11">
        <text>L-threonyl-[protein] + FAD = FMN-L-threonyl-[protein] + AMP + H(+)</text>
        <dbReference type="Rhea" id="RHEA:36847"/>
        <dbReference type="Rhea" id="RHEA-COMP:11060"/>
        <dbReference type="Rhea" id="RHEA-COMP:11061"/>
        <dbReference type="ChEBI" id="CHEBI:15378"/>
        <dbReference type="ChEBI" id="CHEBI:30013"/>
        <dbReference type="ChEBI" id="CHEBI:57692"/>
        <dbReference type="ChEBI" id="CHEBI:74257"/>
        <dbReference type="ChEBI" id="CHEBI:456215"/>
        <dbReference type="EC" id="2.7.1.180"/>
    </reaction>
</comment>
<dbReference type="GO" id="GO:0016740">
    <property type="term" value="F:transferase activity"/>
    <property type="evidence" value="ECO:0007669"/>
    <property type="project" value="UniProtKB-UniRule"/>
</dbReference>
<dbReference type="Proteomes" id="UP000242432">
    <property type="component" value="Unassembled WGS sequence"/>
</dbReference>
<keyword evidence="8 11" id="KW-0460">Magnesium</keyword>
<dbReference type="InterPro" id="IPR024932">
    <property type="entry name" value="ApbE"/>
</dbReference>
<dbReference type="Pfam" id="PF02424">
    <property type="entry name" value="ApbE"/>
    <property type="match status" value="1"/>
</dbReference>
<evidence type="ECO:0000256" key="12">
    <source>
        <dbReference type="PIRSR" id="PIRSR006268-2"/>
    </source>
</evidence>
<evidence type="ECO:0000256" key="6">
    <source>
        <dbReference type="ARBA" id="ARBA00022723"/>
    </source>
</evidence>
<evidence type="ECO:0000256" key="8">
    <source>
        <dbReference type="ARBA" id="ARBA00022842"/>
    </source>
</evidence>
<organism evidence="13 14">
    <name type="scientific">Succinivibrio dextrinosolvens DSM 3072</name>
    <dbReference type="NCBI Taxonomy" id="1123324"/>
    <lineage>
        <taxon>Bacteria</taxon>
        <taxon>Pseudomonadati</taxon>
        <taxon>Pseudomonadota</taxon>
        <taxon>Gammaproteobacteria</taxon>
        <taxon>Aeromonadales</taxon>
        <taxon>Succinivibrionaceae</taxon>
        <taxon>Succinivibrio</taxon>
    </lineage>
</organism>
<comment type="cofactor">
    <cofactor evidence="12">
        <name>Mg(2+)</name>
        <dbReference type="ChEBI" id="CHEBI:18420"/>
    </cofactor>
    <cofactor evidence="12">
        <name>Mn(2+)</name>
        <dbReference type="ChEBI" id="CHEBI:29035"/>
    </cofactor>
    <text evidence="12">Magnesium. Can also use manganese.</text>
</comment>
<dbReference type="AlphaFoldDB" id="A0A1T4VWN8"/>
<dbReference type="PANTHER" id="PTHR30040:SF2">
    <property type="entry name" value="FAD:PROTEIN FMN TRANSFERASE"/>
    <property type="match status" value="1"/>
</dbReference>
<dbReference type="InterPro" id="IPR003374">
    <property type="entry name" value="ApbE-like_sf"/>
</dbReference>
<keyword evidence="13" id="KW-0449">Lipoprotein</keyword>
<dbReference type="Gene3D" id="3.10.520.10">
    <property type="entry name" value="ApbE-like domains"/>
    <property type="match status" value="1"/>
</dbReference>
<dbReference type="RefSeq" id="WP_078929498.1">
    <property type="nucleotide sequence ID" value="NZ_FUXX01000058.1"/>
</dbReference>
<evidence type="ECO:0000256" key="5">
    <source>
        <dbReference type="ARBA" id="ARBA00022679"/>
    </source>
</evidence>
<gene>
    <name evidence="13" type="ORF">SAMN02745213_02196</name>
</gene>
<dbReference type="SUPFAM" id="SSF143631">
    <property type="entry name" value="ApbE-like"/>
    <property type="match status" value="1"/>
</dbReference>
<evidence type="ECO:0000256" key="1">
    <source>
        <dbReference type="ARBA" id="ARBA00008282"/>
    </source>
</evidence>
<evidence type="ECO:0000256" key="10">
    <source>
        <dbReference type="ARBA" id="ARBA00048540"/>
    </source>
</evidence>
<accession>A0A1T4VWN8</accession>
<dbReference type="EMBL" id="FUXX01000058">
    <property type="protein sequence ID" value="SKA69319.1"/>
    <property type="molecule type" value="Genomic_DNA"/>
</dbReference>
<evidence type="ECO:0000256" key="4">
    <source>
        <dbReference type="ARBA" id="ARBA00022630"/>
    </source>
</evidence>
<feature type="binding site" evidence="12">
    <location>
        <position position="331"/>
    </location>
    <ligand>
        <name>Mg(2+)</name>
        <dbReference type="ChEBI" id="CHEBI:18420"/>
    </ligand>
</feature>
<comment type="similarity">
    <text evidence="1 11">Belongs to the ApbE family.</text>
</comment>
<dbReference type="GO" id="GO:0046872">
    <property type="term" value="F:metal ion binding"/>
    <property type="evidence" value="ECO:0007669"/>
    <property type="project" value="UniProtKB-UniRule"/>
</dbReference>
<keyword evidence="5 11" id="KW-0808">Transferase</keyword>
<keyword evidence="4 11" id="KW-0285">Flavoprotein</keyword>
<dbReference type="PIRSF" id="PIRSF006268">
    <property type="entry name" value="ApbE"/>
    <property type="match status" value="1"/>
</dbReference>